<protein>
    <submittedName>
        <fullName evidence="1">DUF4249 domain-containing protein</fullName>
    </submittedName>
</protein>
<dbReference type="OrthoDB" id="1062680at2"/>
<evidence type="ECO:0000313" key="1">
    <source>
        <dbReference type="EMBL" id="TGE10243.1"/>
    </source>
</evidence>
<reference evidence="1 2" key="1">
    <citation type="submission" date="2019-04" db="EMBL/GenBank/DDBJ databases">
        <authorList>
            <person name="Feng G."/>
            <person name="Zhang J."/>
            <person name="Zhu H."/>
        </authorList>
    </citation>
    <scope>NUCLEOTIDE SEQUENCE [LARGE SCALE GENOMIC DNA]</scope>
    <source>
        <strain evidence="1 2">92R-1</strain>
    </source>
</reference>
<dbReference type="Pfam" id="PF14054">
    <property type="entry name" value="DUF4249"/>
    <property type="match status" value="1"/>
</dbReference>
<evidence type="ECO:0000313" key="2">
    <source>
        <dbReference type="Proteomes" id="UP000298337"/>
    </source>
</evidence>
<organism evidence="1 2">
    <name type="scientific">Hymenobacter fodinae</name>
    <dbReference type="NCBI Taxonomy" id="2510796"/>
    <lineage>
        <taxon>Bacteria</taxon>
        <taxon>Pseudomonadati</taxon>
        <taxon>Bacteroidota</taxon>
        <taxon>Cytophagia</taxon>
        <taxon>Cytophagales</taxon>
        <taxon>Hymenobacteraceae</taxon>
        <taxon>Hymenobacter</taxon>
    </lineage>
</organism>
<keyword evidence="2" id="KW-1185">Reference proteome</keyword>
<accession>A0A4Z0PDA2</accession>
<dbReference type="InterPro" id="IPR025345">
    <property type="entry name" value="DUF4249"/>
</dbReference>
<dbReference type="PROSITE" id="PS51257">
    <property type="entry name" value="PROKAR_LIPOPROTEIN"/>
    <property type="match status" value="1"/>
</dbReference>
<proteinExistence type="predicted"/>
<dbReference type="AlphaFoldDB" id="A0A4Z0PDA2"/>
<dbReference type="EMBL" id="SRLA01000001">
    <property type="protein sequence ID" value="TGE10243.1"/>
    <property type="molecule type" value="Genomic_DNA"/>
</dbReference>
<dbReference type="Proteomes" id="UP000298337">
    <property type="component" value="Unassembled WGS sequence"/>
</dbReference>
<gene>
    <name evidence="1" type="ORF">EU556_05335</name>
</gene>
<sequence>MRSQSASNPIRDYMNLSFLTGIALLLGLYLLSGCVDSFEPKVAAKDANILVVDGSINSEGRTTIKLTRTTGLAPNASVLVERKARVYIEEQGGRQYPLTESQPGVYQSMALMLPREQLFRLHFTLASDQEYTSEYTPAQHTPAIDSVSWKTNEQGVQIYVNAHDGAQQTRHYRWSYDETWEIKSRYVSYLEYKNKELIFRKEDINHCWGSEFPTTITLANTLRLSRNVISEQPLILVPVSSSKLAIKYSILVRQYALSAGEYSYWEALRKNTENIGTLFDPLPTQLTGNVHNVADASEPVIGFVGAQSVSEKRIFIRREQLPNNWRVRTGYEGCVVDTAKSADFFASGEATPIGADKSGIYYSSTDCVDCRKRGTTVRPSFWQ</sequence>
<name>A0A4Z0PDA2_9BACT</name>
<comment type="caution">
    <text evidence="1">The sequence shown here is derived from an EMBL/GenBank/DDBJ whole genome shotgun (WGS) entry which is preliminary data.</text>
</comment>